<dbReference type="SMART" id="SM00078">
    <property type="entry name" value="IlGF"/>
    <property type="match status" value="1"/>
</dbReference>
<evidence type="ECO:0000313" key="4">
    <source>
        <dbReference type="EMBL" id="TMS35907.1"/>
    </source>
</evidence>
<protein>
    <recommendedName>
        <fullName evidence="3">Insulin-like domain-containing protein</fullName>
    </recommendedName>
</protein>
<dbReference type="AlphaFoldDB" id="A0A4U8UUP2"/>
<evidence type="ECO:0000256" key="2">
    <source>
        <dbReference type="SAM" id="SignalP"/>
    </source>
</evidence>
<reference evidence="4 5" key="2">
    <citation type="journal article" date="2019" name="G3 (Bethesda)">
        <title>Hybrid Assembly of the Genome of the Entomopathogenic Nematode Steinernema carpocapsae Identifies the X-Chromosome.</title>
        <authorList>
            <person name="Serra L."/>
            <person name="Macchietto M."/>
            <person name="Macias-Munoz A."/>
            <person name="McGill C.J."/>
            <person name="Rodriguez I.M."/>
            <person name="Rodriguez B."/>
            <person name="Murad R."/>
            <person name="Mortazavi A."/>
        </authorList>
    </citation>
    <scope>NUCLEOTIDE SEQUENCE [LARGE SCALE GENOMIC DNA]</scope>
    <source>
        <strain evidence="4 5">ALL</strain>
    </source>
</reference>
<feature type="domain" description="Insulin-like" evidence="3">
    <location>
        <begin position="80"/>
        <end position="150"/>
    </location>
</feature>
<keyword evidence="5" id="KW-1185">Reference proteome</keyword>
<name>A0A4U8UUP2_STECR</name>
<dbReference type="Proteomes" id="UP000298663">
    <property type="component" value="Chromosome X"/>
</dbReference>
<accession>A0A4U8UUP2</accession>
<evidence type="ECO:0000256" key="1">
    <source>
        <dbReference type="ARBA" id="ARBA00022729"/>
    </source>
</evidence>
<reference evidence="4 5" key="1">
    <citation type="journal article" date="2015" name="Genome Biol.">
        <title>Comparative genomics of Steinernema reveals deeply conserved gene regulatory networks.</title>
        <authorList>
            <person name="Dillman A.R."/>
            <person name="Macchietto M."/>
            <person name="Porter C.F."/>
            <person name="Rogers A."/>
            <person name="Williams B."/>
            <person name="Antoshechkin I."/>
            <person name="Lee M.M."/>
            <person name="Goodwin Z."/>
            <person name="Lu X."/>
            <person name="Lewis E.E."/>
            <person name="Goodrich-Blair H."/>
            <person name="Stock S.P."/>
            <person name="Adams B.J."/>
            <person name="Sternberg P.W."/>
            <person name="Mortazavi A."/>
        </authorList>
    </citation>
    <scope>NUCLEOTIDE SEQUENCE [LARGE SCALE GENOMIC DNA]</scope>
    <source>
        <strain evidence="4 5">ALL</strain>
    </source>
</reference>
<dbReference type="InterPro" id="IPR016179">
    <property type="entry name" value="Insulin-like"/>
</dbReference>
<evidence type="ECO:0000259" key="3">
    <source>
        <dbReference type="SMART" id="SM00078"/>
    </source>
</evidence>
<dbReference type="Gene3D" id="1.10.100.10">
    <property type="entry name" value="Insulin-like"/>
    <property type="match status" value="1"/>
</dbReference>
<sequence>MRTVIASALFIVVALLTIVQPTSSERIPQTWSQPDTSAFNTNIEDLVPGSAFEEDGKSYAFPVMFQSKMKREILLDSVPRRVCGVKLVKTVVKICRGCVKSPGMVPVEHKRSDSIHSLTHKLLKRDPRESITRLCCANPCTIDLIKENFCC</sequence>
<dbReference type="EMBL" id="CM016762">
    <property type="protein sequence ID" value="TMS35907.1"/>
    <property type="molecule type" value="Genomic_DNA"/>
</dbReference>
<dbReference type="SUPFAM" id="SSF56994">
    <property type="entry name" value="Insulin-like"/>
    <property type="match status" value="1"/>
</dbReference>
<dbReference type="OrthoDB" id="5846338at2759"/>
<evidence type="ECO:0000313" key="5">
    <source>
        <dbReference type="Proteomes" id="UP000298663"/>
    </source>
</evidence>
<dbReference type="GO" id="GO:0005576">
    <property type="term" value="C:extracellular region"/>
    <property type="evidence" value="ECO:0007669"/>
    <property type="project" value="InterPro"/>
</dbReference>
<feature type="signal peptide" evidence="2">
    <location>
        <begin position="1"/>
        <end position="24"/>
    </location>
</feature>
<dbReference type="GO" id="GO:0005179">
    <property type="term" value="F:hormone activity"/>
    <property type="evidence" value="ECO:0007669"/>
    <property type="project" value="InterPro"/>
</dbReference>
<gene>
    <name evidence="4" type="ORF">L596_003197</name>
</gene>
<organism evidence="4 5">
    <name type="scientific">Steinernema carpocapsae</name>
    <name type="common">Entomopathogenic nematode</name>
    <dbReference type="NCBI Taxonomy" id="34508"/>
    <lineage>
        <taxon>Eukaryota</taxon>
        <taxon>Metazoa</taxon>
        <taxon>Ecdysozoa</taxon>
        <taxon>Nematoda</taxon>
        <taxon>Chromadorea</taxon>
        <taxon>Rhabditida</taxon>
        <taxon>Tylenchina</taxon>
        <taxon>Panagrolaimomorpha</taxon>
        <taxon>Strongyloidoidea</taxon>
        <taxon>Steinernematidae</taxon>
        <taxon>Steinernema</taxon>
    </lineage>
</organism>
<feature type="chain" id="PRO_5020237118" description="Insulin-like domain-containing protein" evidence="2">
    <location>
        <begin position="25"/>
        <end position="151"/>
    </location>
</feature>
<comment type="caution">
    <text evidence="4">The sequence shown here is derived from an EMBL/GenBank/DDBJ whole genome shotgun (WGS) entry which is preliminary data.</text>
</comment>
<dbReference type="InterPro" id="IPR036438">
    <property type="entry name" value="Insulin-like_sf"/>
</dbReference>
<keyword evidence="1 2" id="KW-0732">Signal</keyword>
<proteinExistence type="predicted"/>
<dbReference type="EMBL" id="AZBU02000001">
    <property type="protein sequence ID" value="TMS35907.1"/>
    <property type="molecule type" value="Genomic_DNA"/>
</dbReference>